<evidence type="ECO:0000256" key="3">
    <source>
        <dbReference type="ARBA" id="ARBA00022553"/>
    </source>
</evidence>
<keyword evidence="5 9" id="KW-0418">Kinase</keyword>
<evidence type="ECO:0000256" key="7">
    <source>
        <dbReference type="SAM" id="Phobius"/>
    </source>
</evidence>
<dbReference type="InterPro" id="IPR050351">
    <property type="entry name" value="BphY/WalK/GraS-like"/>
</dbReference>
<dbReference type="InterPro" id="IPR003594">
    <property type="entry name" value="HATPase_dom"/>
</dbReference>
<organism evidence="9 10">
    <name type="scientific">Belliella filtrata</name>
    <dbReference type="NCBI Taxonomy" id="2923435"/>
    <lineage>
        <taxon>Bacteria</taxon>
        <taxon>Pseudomonadati</taxon>
        <taxon>Bacteroidota</taxon>
        <taxon>Cytophagia</taxon>
        <taxon>Cytophagales</taxon>
        <taxon>Cyclobacteriaceae</taxon>
        <taxon>Belliella</taxon>
    </lineage>
</organism>
<feature type="transmembrane region" description="Helical" evidence="7">
    <location>
        <begin position="236"/>
        <end position="257"/>
    </location>
</feature>
<keyword evidence="7" id="KW-1133">Transmembrane helix</keyword>
<comment type="catalytic activity">
    <reaction evidence="1">
        <text>ATP + protein L-histidine = ADP + protein N-phospho-L-histidine.</text>
        <dbReference type="EC" id="2.7.13.3"/>
    </reaction>
</comment>
<comment type="caution">
    <text evidence="9">The sequence shown here is derived from an EMBL/GenBank/DDBJ whole genome shotgun (WGS) entry which is preliminary data.</text>
</comment>
<feature type="domain" description="Histidine kinase" evidence="8">
    <location>
        <begin position="276"/>
        <end position="493"/>
    </location>
</feature>
<evidence type="ECO:0000313" key="10">
    <source>
        <dbReference type="Proteomes" id="UP001165489"/>
    </source>
</evidence>
<protein>
    <recommendedName>
        <fullName evidence="2">histidine kinase</fullName>
        <ecNumber evidence="2">2.7.13.3</ecNumber>
    </recommendedName>
</protein>
<dbReference type="InterPro" id="IPR004358">
    <property type="entry name" value="Sig_transdc_His_kin-like_C"/>
</dbReference>
<dbReference type="Gene3D" id="1.10.287.130">
    <property type="match status" value="1"/>
</dbReference>
<evidence type="ECO:0000256" key="1">
    <source>
        <dbReference type="ARBA" id="ARBA00000085"/>
    </source>
</evidence>
<dbReference type="SMART" id="SM00388">
    <property type="entry name" value="HisKA"/>
    <property type="match status" value="1"/>
</dbReference>
<dbReference type="SUPFAM" id="SSF55874">
    <property type="entry name" value="ATPase domain of HSP90 chaperone/DNA topoisomerase II/histidine kinase"/>
    <property type="match status" value="1"/>
</dbReference>
<evidence type="ECO:0000256" key="2">
    <source>
        <dbReference type="ARBA" id="ARBA00012438"/>
    </source>
</evidence>
<dbReference type="InterPro" id="IPR005467">
    <property type="entry name" value="His_kinase_dom"/>
</dbReference>
<dbReference type="CDD" id="cd00082">
    <property type="entry name" value="HisKA"/>
    <property type="match status" value="1"/>
</dbReference>
<dbReference type="SUPFAM" id="SSF47384">
    <property type="entry name" value="Homodimeric domain of signal transducing histidine kinase"/>
    <property type="match status" value="1"/>
</dbReference>
<feature type="transmembrane region" description="Helical" evidence="7">
    <location>
        <begin position="6"/>
        <end position="27"/>
    </location>
</feature>
<dbReference type="PANTHER" id="PTHR45453:SF1">
    <property type="entry name" value="PHOSPHATE REGULON SENSOR PROTEIN PHOR"/>
    <property type="match status" value="1"/>
</dbReference>
<dbReference type="InterPro" id="IPR036097">
    <property type="entry name" value="HisK_dim/P_sf"/>
</dbReference>
<accession>A0ABS9V655</accession>
<dbReference type="CDD" id="cd00075">
    <property type="entry name" value="HATPase"/>
    <property type="match status" value="1"/>
</dbReference>
<evidence type="ECO:0000313" key="9">
    <source>
        <dbReference type="EMBL" id="MCH7411630.1"/>
    </source>
</evidence>
<dbReference type="EC" id="2.7.13.3" evidence="2"/>
<dbReference type="Pfam" id="PF00512">
    <property type="entry name" value="HisKA"/>
    <property type="match status" value="1"/>
</dbReference>
<dbReference type="GO" id="GO:0016301">
    <property type="term" value="F:kinase activity"/>
    <property type="evidence" value="ECO:0007669"/>
    <property type="project" value="UniProtKB-KW"/>
</dbReference>
<dbReference type="Gene3D" id="3.30.565.10">
    <property type="entry name" value="Histidine kinase-like ATPase, C-terminal domain"/>
    <property type="match status" value="1"/>
</dbReference>
<sequence length="493" mass="55905">MMNSNRGYLVLMISSVLVMLILQVLWLKAVYDDYKNSLKQETSLLFSNTVREMTDSLIWKGIVPRDFPSLIPLDSIKEIREKALILRQVDKSQVMTKSLDNISIQMTIDSVMSVSNDSMSNRVIRIVSSDMNMKADTLRALVRPLIQGAERAAVSRVEFNLGRDLLDSAALSMLFNQKLEEQGFDVNAKIYKKVSLDIDPEHVSSLFLLDEVNVPFGKGFLAYLEDVNIFLWRKMLVPASFAGLVLILVSGSFWLLFQNVLRQQRLNLLKNNLISNVTHELKTPIATVGVVLEALENFGADKEVETRQEYIQIAKKELKRLESLSDRMLNSAIGGVKKHEFSVLQFDKLVEDQVSSYKPLLDSKAFEFEYAKEAGSYQMKGSNDLLAMMIFNLLDNAVKYSRSNRHIRLSLSESEKMINFEIQDKGIGIPNEFQKDVFEKFVRVPQQDIHEVKGYGLGLAQVAEVVKDHGGQISLSSKVNFGTSFTVKFPKYD</sequence>
<dbReference type="RefSeq" id="WP_241350060.1">
    <property type="nucleotide sequence ID" value="NZ_JAKZGP010000094.1"/>
</dbReference>
<keyword evidence="10" id="KW-1185">Reference proteome</keyword>
<keyword evidence="7" id="KW-0812">Transmembrane</keyword>
<keyword evidence="6" id="KW-0902">Two-component regulatory system</keyword>
<keyword evidence="7" id="KW-0472">Membrane</keyword>
<proteinExistence type="predicted"/>
<evidence type="ECO:0000259" key="8">
    <source>
        <dbReference type="PROSITE" id="PS50109"/>
    </source>
</evidence>
<dbReference type="InterPro" id="IPR036890">
    <property type="entry name" value="HATPase_C_sf"/>
</dbReference>
<dbReference type="SMART" id="SM00387">
    <property type="entry name" value="HATPase_c"/>
    <property type="match status" value="1"/>
</dbReference>
<gene>
    <name evidence="9" type="ORF">MM239_19750</name>
</gene>
<reference evidence="9" key="1">
    <citation type="submission" date="2022-03" db="EMBL/GenBank/DDBJ databases">
        <title>De novo assembled genomes of Belliella spp. (Cyclobacteriaceae) strains.</title>
        <authorList>
            <person name="Szabo A."/>
            <person name="Korponai K."/>
            <person name="Felfoldi T."/>
        </authorList>
    </citation>
    <scope>NUCLEOTIDE SEQUENCE</scope>
    <source>
        <strain evidence="9">DSM 111904</strain>
    </source>
</reference>
<evidence type="ECO:0000256" key="4">
    <source>
        <dbReference type="ARBA" id="ARBA00022679"/>
    </source>
</evidence>
<dbReference type="InterPro" id="IPR003661">
    <property type="entry name" value="HisK_dim/P_dom"/>
</dbReference>
<evidence type="ECO:0000256" key="5">
    <source>
        <dbReference type="ARBA" id="ARBA00022777"/>
    </source>
</evidence>
<dbReference type="Pfam" id="PF02518">
    <property type="entry name" value="HATPase_c"/>
    <property type="match status" value="1"/>
</dbReference>
<keyword evidence="4" id="KW-0808">Transferase</keyword>
<dbReference type="PANTHER" id="PTHR45453">
    <property type="entry name" value="PHOSPHATE REGULON SENSOR PROTEIN PHOR"/>
    <property type="match status" value="1"/>
</dbReference>
<keyword evidence="3" id="KW-0597">Phosphoprotein</keyword>
<dbReference type="Proteomes" id="UP001165489">
    <property type="component" value="Unassembled WGS sequence"/>
</dbReference>
<dbReference type="PRINTS" id="PR00344">
    <property type="entry name" value="BCTRLSENSOR"/>
</dbReference>
<dbReference type="PROSITE" id="PS50109">
    <property type="entry name" value="HIS_KIN"/>
    <property type="match status" value="1"/>
</dbReference>
<evidence type="ECO:0000256" key="6">
    <source>
        <dbReference type="ARBA" id="ARBA00023012"/>
    </source>
</evidence>
<name>A0ABS9V655_9BACT</name>
<dbReference type="EMBL" id="JAKZGP010000094">
    <property type="protein sequence ID" value="MCH7411630.1"/>
    <property type="molecule type" value="Genomic_DNA"/>
</dbReference>